<dbReference type="InterPro" id="IPR006474">
    <property type="entry name" value="Helicase_Cas3_CRISPR-ass_core"/>
</dbReference>
<dbReference type="OrthoDB" id="43851at2157"/>
<keyword evidence="5" id="KW-0051">Antiviral defense</keyword>
<dbReference type="Proteomes" id="UP000015543">
    <property type="component" value="Chromosome"/>
</dbReference>
<dbReference type="SMART" id="SM00490">
    <property type="entry name" value="HELICc"/>
    <property type="match status" value="1"/>
</dbReference>
<dbReference type="InterPro" id="IPR001650">
    <property type="entry name" value="Helicase_C-like"/>
</dbReference>
<dbReference type="GO" id="GO:0051607">
    <property type="term" value="P:defense response to virus"/>
    <property type="evidence" value="ECO:0007669"/>
    <property type="project" value="UniProtKB-KW"/>
</dbReference>
<keyword evidence="1" id="KW-0547">Nucleotide-binding</keyword>
<dbReference type="NCBIfam" id="TIGR01587">
    <property type="entry name" value="cas3_core"/>
    <property type="match status" value="1"/>
</dbReference>
<dbReference type="PROSITE" id="PS51194">
    <property type="entry name" value="HELICASE_CTER"/>
    <property type="match status" value="1"/>
</dbReference>
<dbReference type="PANTHER" id="PTHR47959:SF16">
    <property type="entry name" value="CRISPR-ASSOCIATED NUCLEASE_HELICASE CAS3-RELATED"/>
    <property type="match status" value="1"/>
</dbReference>
<dbReference type="SUPFAM" id="SSF52540">
    <property type="entry name" value="P-loop containing nucleoside triphosphate hydrolases"/>
    <property type="match status" value="1"/>
</dbReference>
<evidence type="ECO:0000313" key="7">
    <source>
        <dbReference type="EMBL" id="AGT35096.1"/>
    </source>
</evidence>
<dbReference type="AlphaFoldDB" id="S5ZKM2"/>
<dbReference type="HOGENOM" id="CLU_031100_0_0_2"/>
<dbReference type="PANTHER" id="PTHR47959">
    <property type="entry name" value="ATP-DEPENDENT RNA HELICASE RHLE-RELATED"/>
    <property type="match status" value="1"/>
</dbReference>
<dbReference type="InterPro" id="IPR050079">
    <property type="entry name" value="DEAD_box_RNA_helicase"/>
</dbReference>
<evidence type="ECO:0000259" key="6">
    <source>
        <dbReference type="PROSITE" id="PS51194"/>
    </source>
</evidence>
<evidence type="ECO:0000313" key="8">
    <source>
        <dbReference type="Proteomes" id="UP000015543"/>
    </source>
</evidence>
<dbReference type="GO" id="GO:0005524">
    <property type="term" value="F:ATP binding"/>
    <property type="evidence" value="ECO:0007669"/>
    <property type="project" value="UniProtKB-KW"/>
</dbReference>
<keyword evidence="8" id="KW-1185">Reference proteome</keyword>
<keyword evidence="2" id="KW-0378">Hydrolase</keyword>
<dbReference type="EMBL" id="CP006646">
    <property type="protein sequence ID" value="AGT35096.1"/>
    <property type="molecule type" value="Genomic_DNA"/>
</dbReference>
<feature type="domain" description="Helicase C-terminal" evidence="6">
    <location>
        <begin position="283"/>
        <end position="439"/>
    </location>
</feature>
<dbReference type="InterPro" id="IPR027417">
    <property type="entry name" value="P-loop_NTPase"/>
</dbReference>
<gene>
    <name evidence="7" type="ORF">N186_03670</name>
</gene>
<sequence>MRPLIEKAAEILKNDANTSKPPRIIIEAPTAYGKSTAAPLMARILIESGWCHSFIHSLPLRAIVEDVYLCLMINAFSSSEALRNYCRKSGTVLREVKESLSAVNIGIKDIAYQMGEHLLSNQESDELVEVKDVLKKEPLFDARYVITTLDSLAYNAFRVPVTEIFSYRKHYAIPRTRIFVSATYFDEAHMIYEEKEDEESNLFTTFNELLRMLVAAQTPIIVASATLSENSERHLLETLQEAKIVKLDKTDKSDGHLTLVHDKEFEENVTSIQWFSSLLREDNLKEKVKELIDTGMTVFIARDTIREAIKTFKELKESLELNDDEIVLLHSLMTREDRSRALESIRDEKTRILVATSIVEAGVDISFNALITDASRASSVIQRTGRVCRKIERCKENKAHVFILENKHLDSRIKGLLENAENQQKQICWRLPYDTDSYLGYGPLLRETGIPEINTKLKRSLETLASPLLISSRSIGEIVRNHGYGLVRTFLAEVVVADPELLNGAGRRVNLNKDSFVTSLNKLRLLASRGCIDGLYVALGTREKATLRKISPIEELYRQREEISLDKYFHNLQKTLADPETKYNFVGTVFLLKTNCYEKNLGVKEDVLRI</sequence>
<name>S5ZKM2_9CREN</name>
<dbReference type="KEGG" id="thb:N186_03670"/>
<dbReference type="Pfam" id="PF22590">
    <property type="entry name" value="Cas3-like_C_2"/>
    <property type="match status" value="1"/>
</dbReference>
<evidence type="ECO:0000256" key="4">
    <source>
        <dbReference type="ARBA" id="ARBA00022840"/>
    </source>
</evidence>
<dbReference type="GO" id="GO:0005829">
    <property type="term" value="C:cytosol"/>
    <property type="evidence" value="ECO:0007669"/>
    <property type="project" value="TreeGrafter"/>
</dbReference>
<proteinExistence type="predicted"/>
<dbReference type="PATRIC" id="fig|1365176.7.peg.713"/>
<dbReference type="eggNOG" id="arCOG01444">
    <property type="taxonomic scope" value="Archaea"/>
</dbReference>
<accession>S5ZKM2</accession>
<organism evidence="7 8">
    <name type="scientific">Thermofilum adornatum</name>
    <dbReference type="NCBI Taxonomy" id="1365176"/>
    <lineage>
        <taxon>Archaea</taxon>
        <taxon>Thermoproteota</taxon>
        <taxon>Thermoprotei</taxon>
        <taxon>Thermofilales</taxon>
        <taxon>Thermofilaceae</taxon>
        <taxon>Thermofilum</taxon>
    </lineage>
</organism>
<dbReference type="GO" id="GO:0003724">
    <property type="term" value="F:RNA helicase activity"/>
    <property type="evidence" value="ECO:0007669"/>
    <property type="project" value="TreeGrafter"/>
</dbReference>
<keyword evidence="3" id="KW-0347">Helicase</keyword>
<evidence type="ECO:0000256" key="3">
    <source>
        <dbReference type="ARBA" id="ARBA00022806"/>
    </source>
</evidence>
<evidence type="ECO:0000256" key="5">
    <source>
        <dbReference type="ARBA" id="ARBA00023118"/>
    </source>
</evidence>
<keyword evidence="4" id="KW-0067">ATP-binding</keyword>
<dbReference type="GO" id="GO:0016787">
    <property type="term" value="F:hydrolase activity"/>
    <property type="evidence" value="ECO:0007669"/>
    <property type="project" value="UniProtKB-KW"/>
</dbReference>
<dbReference type="Gene3D" id="3.40.50.300">
    <property type="entry name" value="P-loop containing nucleotide triphosphate hydrolases"/>
    <property type="match status" value="2"/>
</dbReference>
<evidence type="ECO:0000256" key="2">
    <source>
        <dbReference type="ARBA" id="ARBA00022801"/>
    </source>
</evidence>
<evidence type="ECO:0000256" key="1">
    <source>
        <dbReference type="ARBA" id="ARBA00022741"/>
    </source>
</evidence>
<dbReference type="GeneID" id="16573379"/>
<dbReference type="RefSeq" id="WP_020962401.1">
    <property type="nucleotide sequence ID" value="NC_022093.1"/>
</dbReference>
<protein>
    <recommendedName>
        <fullName evidence="6">Helicase C-terminal domain-containing protein</fullName>
    </recommendedName>
</protein>
<reference evidence="7 8" key="1">
    <citation type="journal article" date="2013" name="Genome Announc.">
        <title>Complete Genomic Sequence of 'Thermofilum adornatus' Strain 1910bT, a Hyperthermophilic Anaerobic Organotrophic Crenarchaeon.</title>
        <authorList>
            <person name="Dominova I.N."/>
            <person name="Kublanov I.V."/>
            <person name="Podosokorskaya O.A."/>
            <person name="Derbikova K.S."/>
            <person name="Patrushev M.V."/>
            <person name="Toshchakov S.V."/>
        </authorList>
    </citation>
    <scope>NUCLEOTIDE SEQUENCE [LARGE SCALE GENOMIC DNA]</scope>
    <source>
        <strain evidence="8">1910b</strain>
    </source>
</reference>
<dbReference type="InterPro" id="IPR054712">
    <property type="entry name" value="Cas3-like_dom"/>
</dbReference>